<evidence type="ECO:0000313" key="3">
    <source>
        <dbReference type="EMBL" id="SCV70322.1"/>
    </source>
</evidence>
<feature type="signal peptide" evidence="2">
    <location>
        <begin position="1"/>
        <end position="17"/>
    </location>
</feature>
<dbReference type="OrthoDB" id="2526884at2759"/>
<evidence type="ECO:0000313" key="4">
    <source>
        <dbReference type="Proteomes" id="UP000198372"/>
    </source>
</evidence>
<keyword evidence="4" id="KW-1185">Reference proteome</keyword>
<organism evidence="3 4">
    <name type="scientific">Microbotryum intermedium</name>
    <dbReference type="NCBI Taxonomy" id="269621"/>
    <lineage>
        <taxon>Eukaryota</taxon>
        <taxon>Fungi</taxon>
        <taxon>Dikarya</taxon>
        <taxon>Basidiomycota</taxon>
        <taxon>Pucciniomycotina</taxon>
        <taxon>Microbotryomycetes</taxon>
        <taxon>Microbotryales</taxon>
        <taxon>Microbotryaceae</taxon>
        <taxon>Microbotryum</taxon>
    </lineage>
</organism>
<accession>A0A238F8W9</accession>
<feature type="region of interest" description="Disordered" evidence="1">
    <location>
        <begin position="408"/>
        <end position="428"/>
    </location>
</feature>
<feature type="region of interest" description="Disordered" evidence="1">
    <location>
        <begin position="275"/>
        <end position="327"/>
    </location>
</feature>
<protein>
    <submittedName>
        <fullName evidence="3">BQ2448_1716 protein</fullName>
    </submittedName>
</protein>
<feature type="compositionally biased region" description="Polar residues" evidence="1">
    <location>
        <begin position="311"/>
        <end position="322"/>
    </location>
</feature>
<proteinExistence type="predicted"/>
<sequence length="598" mass="64527">MGLIGSLLAFAVALVSILYLLPTPPTSLGPPKLRNTPLDRAGPVLASIIRKLELDGLTIIPVVKMPPVKLTLKLPLTSKRLRIVIKSTASELVFTRLRIGQVATRCIDTGRSPIDVKVDQVSTILSGSFSVTATARFVPEGMNLNDESMLKPWKWTGSGRVEADIDDAAIALGLQLVRGTTAHSVPKIEVLSTNVDEGSINMLVIKGFGPWGGLVTKLTPFVKGTILIRWPVKLVSDFLIRDMVEGPAVDDIAEGLFKFVNKHVDMQTYDAMVDDEREKEVSTPLDASSLTPPSAAGPAESPGPPSSAGSVETNSPTPTSSEAGGDITTTVQEAVPTTTNFRMHSHLIGPTRLHNLFLPDYSPPLYRPGGTRATLQSFNKLTSEIQLQLSESGLTTLAFDRASLAFDPPRSLGGSGKNEQKQKLKQPSVEAGIEGGDLVVTVHDLTVILESKFKIFAETAQILRWTTGLKNIGQKGRSTTTVKARTLQIRFELIGNRSRQGAPYELKATSISPFTTIVPKTVLENSKLQLGVEVMNFITESLKTQIAAAASLVIGQFMKDAVRNYLQKAMDGIEEKLRDVGVELPNSLRGLEAEPVSE</sequence>
<reference evidence="4" key="1">
    <citation type="submission" date="2016-09" db="EMBL/GenBank/DDBJ databases">
        <authorList>
            <person name="Jeantristanb JTB J.-T."/>
            <person name="Ricardo R."/>
        </authorList>
    </citation>
    <scope>NUCLEOTIDE SEQUENCE [LARGE SCALE GENOMIC DNA]</scope>
</reference>
<keyword evidence="2" id="KW-0732">Signal</keyword>
<dbReference type="Proteomes" id="UP000198372">
    <property type="component" value="Unassembled WGS sequence"/>
</dbReference>
<dbReference type="EMBL" id="FMSP01000005">
    <property type="protein sequence ID" value="SCV70322.1"/>
    <property type="molecule type" value="Genomic_DNA"/>
</dbReference>
<evidence type="ECO:0000256" key="2">
    <source>
        <dbReference type="SAM" id="SignalP"/>
    </source>
</evidence>
<evidence type="ECO:0000256" key="1">
    <source>
        <dbReference type="SAM" id="MobiDB-lite"/>
    </source>
</evidence>
<dbReference type="AlphaFoldDB" id="A0A238F8W9"/>
<gene>
    <name evidence="3" type="ORF">BQ2448_1716</name>
</gene>
<feature type="chain" id="PRO_5013302983" evidence="2">
    <location>
        <begin position="18"/>
        <end position="598"/>
    </location>
</feature>
<name>A0A238F8W9_9BASI</name>
<feature type="compositionally biased region" description="Low complexity" evidence="1">
    <location>
        <begin position="292"/>
        <end position="310"/>
    </location>
</feature>